<keyword evidence="3" id="KW-1185">Reference proteome</keyword>
<dbReference type="AlphaFoldDB" id="A0A0P1FCW0"/>
<gene>
    <name evidence="2" type="ORF">SHM7688_01635</name>
</gene>
<proteinExistence type="predicted"/>
<keyword evidence="1" id="KW-1133">Transmembrane helix</keyword>
<accession>A0A0P1FCW0</accession>
<keyword evidence="1" id="KW-0472">Membrane</keyword>
<evidence type="ECO:0000256" key="1">
    <source>
        <dbReference type="SAM" id="Phobius"/>
    </source>
</evidence>
<organism evidence="2 3">
    <name type="scientific">Shimia marina</name>
    <dbReference type="NCBI Taxonomy" id="321267"/>
    <lineage>
        <taxon>Bacteria</taxon>
        <taxon>Pseudomonadati</taxon>
        <taxon>Pseudomonadota</taxon>
        <taxon>Alphaproteobacteria</taxon>
        <taxon>Rhodobacterales</taxon>
        <taxon>Roseobacteraceae</taxon>
    </lineage>
</organism>
<evidence type="ECO:0000313" key="3">
    <source>
        <dbReference type="Proteomes" id="UP000054823"/>
    </source>
</evidence>
<feature type="transmembrane region" description="Helical" evidence="1">
    <location>
        <begin position="23"/>
        <end position="42"/>
    </location>
</feature>
<protein>
    <submittedName>
        <fullName evidence="2">Uncharacterized protein</fullName>
    </submittedName>
</protein>
<name>A0A0P1FCW0_9RHOB</name>
<dbReference type="Proteomes" id="UP000054823">
    <property type="component" value="Unassembled WGS sequence"/>
</dbReference>
<sequence length="47" mass="5273">MRPLLQTDALPCGMRAALERRKVFPKIALILLLVARCGAVILEKHMD</sequence>
<dbReference type="STRING" id="321267.SHM7688_01635"/>
<keyword evidence="1" id="KW-0812">Transmembrane</keyword>
<dbReference type="EMBL" id="CYPW01000015">
    <property type="protein sequence ID" value="CUH52193.1"/>
    <property type="molecule type" value="Genomic_DNA"/>
</dbReference>
<evidence type="ECO:0000313" key="2">
    <source>
        <dbReference type="EMBL" id="CUH52193.1"/>
    </source>
</evidence>
<reference evidence="2 3" key="1">
    <citation type="submission" date="2015-09" db="EMBL/GenBank/DDBJ databases">
        <authorList>
            <consortium name="Swine Surveillance"/>
        </authorList>
    </citation>
    <scope>NUCLEOTIDE SEQUENCE [LARGE SCALE GENOMIC DNA]</scope>
    <source>
        <strain evidence="2 3">CECT 7688</strain>
    </source>
</reference>